<gene>
    <name evidence="7" type="ORF">IPN91_06735</name>
</gene>
<sequence>MHLIKALYQGVEKTLFNSLLRKLLGCMVPIYLMLLVLSGYTLQVTRNLRASLSASGQLDPATLEHLARTESAAIAIPIVALVIAVGAFLMFHMSVALPLRKITGIIQGGDFSKDIDLEAHDEIGRLAAGFNRFAGEIRDILDSSKRLGLSIAVGSTRTTKLASDSATDAQRQGALSERITRTSQEVAEVVGNVAQVTGRIAASTLENLEAARMTRTELLEADASMATTHRRLTEFSELVVRLNERSERIIDVVQLIEGVSEQTKLLALNASIEAAHAGEAGKGFAVVAEEVRKLSGNVGEAAEEISRNLGDMLQEVELTSQGIQVITADFQGTSGILGRASEHFGKLVRDFEENSAQLTGATSAVGSISGTSVEIHQQARDIQSLSVTAEGRLQESTRFSGDMNRATERLLELVSRFRTGTGELESVIQRTYRWRDAMEARIQELAARGVDVFDQSYRPVPDTNPQKFTTSYAAVFARELQPLFDEARRDLGSIYSVALDVNGYLATHHSGVSEPMTGDPQVDVLKSRHQRIYFTVETEKRRARNTEAFLFQTYMRDTGEILNDLALPIRIGGRHWGAMVNGFNPERFLQG</sequence>
<comment type="caution">
    <text evidence="7">The sequence shown here is derived from an EMBL/GenBank/DDBJ whole genome shotgun (WGS) entry which is preliminary data.</text>
</comment>
<evidence type="ECO:0000256" key="1">
    <source>
        <dbReference type="ARBA" id="ARBA00023224"/>
    </source>
</evidence>
<dbReference type="PROSITE" id="PS50111">
    <property type="entry name" value="CHEMOTAXIS_TRANSDUC_2"/>
    <property type="match status" value="1"/>
</dbReference>
<accession>A0A936F1C3</accession>
<evidence type="ECO:0000256" key="2">
    <source>
        <dbReference type="ARBA" id="ARBA00029447"/>
    </source>
</evidence>
<dbReference type="SUPFAM" id="SSF58104">
    <property type="entry name" value="Methyl-accepting chemotaxis protein (MCP) signaling domain"/>
    <property type="match status" value="1"/>
</dbReference>
<protein>
    <submittedName>
        <fullName evidence="7">Methyl-accepting chemotaxis protein</fullName>
    </submittedName>
</protein>
<evidence type="ECO:0000256" key="3">
    <source>
        <dbReference type="PROSITE-ProRule" id="PRU00284"/>
    </source>
</evidence>
<feature type="domain" description="Methyl-accepting transducer" evidence="5">
    <location>
        <begin position="147"/>
        <end position="383"/>
    </location>
</feature>
<proteinExistence type="inferred from homology"/>
<dbReference type="InterPro" id="IPR004090">
    <property type="entry name" value="Chemotax_Me-accpt_rcpt"/>
</dbReference>
<keyword evidence="4" id="KW-0812">Transmembrane</keyword>
<dbReference type="GO" id="GO:0006935">
    <property type="term" value="P:chemotaxis"/>
    <property type="evidence" value="ECO:0007669"/>
    <property type="project" value="InterPro"/>
</dbReference>
<feature type="transmembrane region" description="Helical" evidence="4">
    <location>
        <begin position="23"/>
        <end position="42"/>
    </location>
</feature>
<evidence type="ECO:0000259" key="5">
    <source>
        <dbReference type="PROSITE" id="PS50111"/>
    </source>
</evidence>
<comment type="similarity">
    <text evidence="2">Belongs to the methyl-accepting chemotaxis (MCP) protein family.</text>
</comment>
<dbReference type="PANTHER" id="PTHR32089:SF112">
    <property type="entry name" value="LYSOZYME-LIKE PROTEIN-RELATED"/>
    <property type="match status" value="1"/>
</dbReference>
<feature type="domain" description="HAMP" evidence="6">
    <location>
        <begin position="93"/>
        <end position="142"/>
    </location>
</feature>
<feature type="transmembrane region" description="Helical" evidence="4">
    <location>
        <begin position="72"/>
        <end position="91"/>
    </location>
</feature>
<name>A0A936F1C3_9BACT</name>
<dbReference type="Gene3D" id="1.10.287.950">
    <property type="entry name" value="Methyl-accepting chemotaxis protein"/>
    <property type="match status" value="1"/>
</dbReference>
<keyword evidence="1 3" id="KW-0807">Transducer</keyword>
<dbReference type="PANTHER" id="PTHR32089">
    <property type="entry name" value="METHYL-ACCEPTING CHEMOTAXIS PROTEIN MCPB"/>
    <property type="match status" value="1"/>
</dbReference>
<keyword evidence="4" id="KW-1133">Transmembrane helix</keyword>
<dbReference type="Pfam" id="PF00015">
    <property type="entry name" value="MCPsignal"/>
    <property type="match status" value="1"/>
</dbReference>
<dbReference type="PRINTS" id="PR00260">
    <property type="entry name" value="CHEMTRNSDUCR"/>
</dbReference>
<organism evidence="7 8">
    <name type="scientific">Candidatus Geothrix odensensis</name>
    <dbReference type="NCBI Taxonomy" id="2954440"/>
    <lineage>
        <taxon>Bacteria</taxon>
        <taxon>Pseudomonadati</taxon>
        <taxon>Acidobacteriota</taxon>
        <taxon>Holophagae</taxon>
        <taxon>Holophagales</taxon>
        <taxon>Holophagaceae</taxon>
        <taxon>Geothrix</taxon>
    </lineage>
</organism>
<dbReference type="GO" id="GO:0016020">
    <property type="term" value="C:membrane"/>
    <property type="evidence" value="ECO:0007669"/>
    <property type="project" value="InterPro"/>
</dbReference>
<evidence type="ECO:0000256" key="4">
    <source>
        <dbReference type="SAM" id="Phobius"/>
    </source>
</evidence>
<dbReference type="Proteomes" id="UP000709959">
    <property type="component" value="Unassembled WGS sequence"/>
</dbReference>
<dbReference type="CDD" id="cd06225">
    <property type="entry name" value="HAMP"/>
    <property type="match status" value="1"/>
</dbReference>
<dbReference type="Gene3D" id="1.10.8.500">
    <property type="entry name" value="HAMP domain in histidine kinase"/>
    <property type="match status" value="1"/>
</dbReference>
<dbReference type="Pfam" id="PF00672">
    <property type="entry name" value="HAMP"/>
    <property type="match status" value="1"/>
</dbReference>
<evidence type="ECO:0000259" key="6">
    <source>
        <dbReference type="PROSITE" id="PS50885"/>
    </source>
</evidence>
<evidence type="ECO:0000313" key="7">
    <source>
        <dbReference type="EMBL" id="MBK8572337.1"/>
    </source>
</evidence>
<dbReference type="InterPro" id="IPR004089">
    <property type="entry name" value="MCPsignal_dom"/>
</dbReference>
<dbReference type="SMART" id="SM00283">
    <property type="entry name" value="MA"/>
    <property type="match status" value="1"/>
</dbReference>
<keyword evidence="4" id="KW-0472">Membrane</keyword>
<dbReference type="GO" id="GO:0007165">
    <property type="term" value="P:signal transduction"/>
    <property type="evidence" value="ECO:0007669"/>
    <property type="project" value="UniProtKB-KW"/>
</dbReference>
<dbReference type="EMBL" id="JADKCH010000004">
    <property type="protein sequence ID" value="MBK8572337.1"/>
    <property type="molecule type" value="Genomic_DNA"/>
</dbReference>
<dbReference type="PROSITE" id="PS50885">
    <property type="entry name" value="HAMP"/>
    <property type="match status" value="1"/>
</dbReference>
<dbReference type="SMART" id="SM00304">
    <property type="entry name" value="HAMP"/>
    <property type="match status" value="1"/>
</dbReference>
<dbReference type="AlphaFoldDB" id="A0A936F1C3"/>
<dbReference type="InterPro" id="IPR003660">
    <property type="entry name" value="HAMP_dom"/>
</dbReference>
<evidence type="ECO:0000313" key="8">
    <source>
        <dbReference type="Proteomes" id="UP000709959"/>
    </source>
</evidence>
<dbReference type="GO" id="GO:0004888">
    <property type="term" value="F:transmembrane signaling receptor activity"/>
    <property type="evidence" value="ECO:0007669"/>
    <property type="project" value="InterPro"/>
</dbReference>
<reference evidence="7 8" key="1">
    <citation type="submission" date="2020-10" db="EMBL/GenBank/DDBJ databases">
        <title>Connecting structure to function with the recovery of over 1000 high-quality activated sludge metagenome-assembled genomes encoding full-length rRNA genes using long-read sequencing.</title>
        <authorList>
            <person name="Singleton C.M."/>
            <person name="Petriglieri F."/>
            <person name="Kristensen J.M."/>
            <person name="Kirkegaard R.H."/>
            <person name="Michaelsen T.Y."/>
            <person name="Andersen M.H."/>
            <person name="Karst S.M."/>
            <person name="Dueholm M.S."/>
            <person name="Nielsen P.H."/>
            <person name="Albertsen M."/>
        </authorList>
    </citation>
    <scope>NUCLEOTIDE SEQUENCE [LARGE SCALE GENOMIC DNA]</scope>
    <source>
        <strain evidence="7">OdNE_18-Q3-R46-58_MAXAC.008</strain>
    </source>
</reference>